<protein>
    <submittedName>
        <fullName evidence="2">Uncharacterized protein</fullName>
    </submittedName>
</protein>
<evidence type="ECO:0000313" key="3">
    <source>
        <dbReference type="Proteomes" id="UP000683925"/>
    </source>
</evidence>
<proteinExistence type="predicted"/>
<gene>
    <name evidence="2" type="ORF">POCTA_138.1.T1410162</name>
</gene>
<evidence type="ECO:0000313" key="2">
    <source>
        <dbReference type="EMBL" id="CAD8207686.1"/>
    </source>
</evidence>
<dbReference type="PANTHER" id="PTHR39767:SF2">
    <property type="entry name" value="CHROMOSOME UNDETERMINED SCAFFOLD_1, WHOLE GENOME SHOTGUN SEQUENCE"/>
    <property type="match status" value="1"/>
</dbReference>
<keyword evidence="1" id="KW-0732">Signal</keyword>
<sequence length="256" mass="29144">MAPLISFLKIIFLKSIIYENCLTDNVEDCIYTDFTVVGLTNGTLDRCGSDPHNLYIGPYGYQSQVSKTFTNVPPNNLIEWQVGIWKMDSWDMEGLEFYANDIQLESLYLNLHDGTMICRNDIWEDQYTPVIRKFKISGTDLTIKIKDNLQTQNWGPGLENFWDESWGFRDVILSLAVPCVSFYSECNYAGTLFQICKGEQSKMLDDIPFEIKSIQMGPGIIVKLKGPNYFGGVLQEITASTSCLDAFQFPNVILKE</sequence>
<keyword evidence="3" id="KW-1185">Reference proteome</keyword>
<dbReference type="EMBL" id="CAJJDP010000142">
    <property type="protein sequence ID" value="CAD8207686.1"/>
    <property type="molecule type" value="Genomic_DNA"/>
</dbReference>
<dbReference type="Proteomes" id="UP000683925">
    <property type="component" value="Unassembled WGS sequence"/>
</dbReference>
<organism evidence="2 3">
    <name type="scientific">Paramecium octaurelia</name>
    <dbReference type="NCBI Taxonomy" id="43137"/>
    <lineage>
        <taxon>Eukaryota</taxon>
        <taxon>Sar</taxon>
        <taxon>Alveolata</taxon>
        <taxon>Ciliophora</taxon>
        <taxon>Intramacronucleata</taxon>
        <taxon>Oligohymenophorea</taxon>
        <taxon>Peniculida</taxon>
        <taxon>Parameciidae</taxon>
        <taxon>Paramecium</taxon>
    </lineage>
</organism>
<feature type="signal peptide" evidence="1">
    <location>
        <begin position="1"/>
        <end position="23"/>
    </location>
</feature>
<dbReference type="AlphaFoldDB" id="A0A8S1Y1N5"/>
<name>A0A8S1Y1N5_PAROT</name>
<reference evidence="2" key="1">
    <citation type="submission" date="2021-01" db="EMBL/GenBank/DDBJ databases">
        <authorList>
            <consortium name="Genoscope - CEA"/>
            <person name="William W."/>
        </authorList>
    </citation>
    <scope>NUCLEOTIDE SEQUENCE</scope>
</reference>
<dbReference type="OrthoDB" id="295560at2759"/>
<evidence type="ECO:0000256" key="1">
    <source>
        <dbReference type="SAM" id="SignalP"/>
    </source>
</evidence>
<comment type="caution">
    <text evidence="2">The sequence shown here is derived from an EMBL/GenBank/DDBJ whole genome shotgun (WGS) entry which is preliminary data.</text>
</comment>
<accession>A0A8S1Y1N5</accession>
<feature type="chain" id="PRO_5035802320" evidence="1">
    <location>
        <begin position="24"/>
        <end position="256"/>
    </location>
</feature>
<dbReference type="PANTHER" id="PTHR39767">
    <property type="entry name" value="CALCIUM/CALMODULIN-BINDING MEMBRANE PROTEIN PCM4-RELATED"/>
    <property type="match status" value="1"/>
</dbReference>